<evidence type="ECO:0000313" key="3">
    <source>
        <dbReference type="EMBL" id="MDO5988010.1"/>
    </source>
</evidence>
<keyword evidence="4" id="KW-1185">Reference proteome</keyword>
<protein>
    <submittedName>
        <fullName evidence="3">Thiol-activated cytolysin family protein</fullName>
    </submittedName>
</protein>
<evidence type="ECO:0000256" key="1">
    <source>
        <dbReference type="SAM" id="Coils"/>
    </source>
</evidence>
<evidence type="ECO:0000256" key="2">
    <source>
        <dbReference type="SAM" id="MobiDB-lite"/>
    </source>
</evidence>
<dbReference type="EMBL" id="JAUOEM010000003">
    <property type="protein sequence ID" value="MDO5988010.1"/>
    <property type="molecule type" value="Genomic_DNA"/>
</dbReference>
<gene>
    <name evidence="3" type="ORF">Q4Q39_11405</name>
</gene>
<name>A0ABT8X271_9FLAO</name>
<feature type="coiled-coil region" evidence="1">
    <location>
        <begin position="28"/>
        <end position="55"/>
    </location>
</feature>
<proteinExistence type="predicted"/>
<dbReference type="RefSeq" id="WP_303282608.1">
    <property type="nucleotide sequence ID" value="NZ_BAABCZ010000011.1"/>
</dbReference>
<dbReference type="Proteomes" id="UP001176891">
    <property type="component" value="Unassembled WGS sequence"/>
</dbReference>
<dbReference type="InterPro" id="IPR036359">
    <property type="entry name" value="Thiol_cytolysin_sf"/>
</dbReference>
<evidence type="ECO:0000313" key="4">
    <source>
        <dbReference type="Proteomes" id="UP001176891"/>
    </source>
</evidence>
<dbReference type="PRINTS" id="PR01400">
    <property type="entry name" value="TACYTOLYSIN"/>
</dbReference>
<dbReference type="InterPro" id="IPR036363">
    <property type="entry name" value="Thiol_cytolysin_ab_sf"/>
</dbReference>
<feature type="compositionally biased region" description="Basic and acidic residues" evidence="2">
    <location>
        <begin position="68"/>
        <end position="82"/>
    </location>
</feature>
<dbReference type="InterPro" id="IPR001869">
    <property type="entry name" value="Thiol_cytolysin"/>
</dbReference>
<organism evidence="3 4">
    <name type="scientific">Flavivirga amylovorans</name>
    <dbReference type="NCBI Taxonomy" id="870486"/>
    <lineage>
        <taxon>Bacteria</taxon>
        <taxon>Pseudomonadati</taxon>
        <taxon>Bacteroidota</taxon>
        <taxon>Flavobacteriia</taxon>
        <taxon>Flavobacteriales</taxon>
        <taxon>Flavobacteriaceae</taxon>
        <taxon>Flavivirga</taxon>
    </lineage>
</organism>
<reference evidence="3" key="1">
    <citation type="submission" date="2023-07" db="EMBL/GenBank/DDBJ databases">
        <title>Two novel species in the genus Flavivirga.</title>
        <authorList>
            <person name="Kwon K."/>
        </authorList>
    </citation>
    <scope>NUCLEOTIDE SEQUENCE</scope>
    <source>
        <strain evidence="3">KACC 14157</strain>
    </source>
</reference>
<comment type="caution">
    <text evidence="3">The sequence shown here is derived from an EMBL/GenBank/DDBJ whole genome shotgun (WGS) entry which is preliminary data.</text>
</comment>
<dbReference type="Gene3D" id="3.90.840.10">
    <property type="entry name" value="Thiol-activated cytolysin superfamily/Thiol-activated cytolysin, alpha-beta domain"/>
    <property type="match status" value="1"/>
</dbReference>
<dbReference type="Gene3D" id="3.30.1040.20">
    <property type="match status" value="1"/>
</dbReference>
<sequence length="545" mass="60809">MKTQPLLFKSMIYALLFVFVLFPSCSKEDSEEDIKQELQKSIDNYLKELNYSSNELLGVEDTGSESSLKTKGESTDSNDNVHGENTSTVCTSTDYNLKTNFSNIPILDPNKGIIWPGALVYGDASLKRGMPTNINIDRAPMTLRIDLPGIGEAGNVSVELPKNSNTNSAIDDALEWWNANAYREGYVNPSNSTSEATTMYSKQQMSLELGLNAEWATGNISSEFDYKTSKEKRVAMMVYKQVFYTISMDQPLKPSDVFGESVSTEEVQDIFNANTPAAYIHNVSYGRIIMFRMETTAEATDLELKTAFEYATGKNKVDGDLEVKAKSILEQSSIKTFAIGGNAASTAELVSAKEFADLEPVIKGENAIYSRNNPGVPISYTVRYLKDNTLAKMGFSTDYTAVTCFSTGSSHPEIEFNNHTKNDGFRIGLTYKNNLPGEPSQSYGDLTKNKKWKRNEVYDSTSGLTLPNGAYDIRIYIELQIDDEDGSDSDGKINYWHVDENYKQRYFKKELGNYIHNGGSGLYDKCYIAEKKLFQPVTVRALKCP</sequence>
<accession>A0ABT8X271</accession>
<feature type="region of interest" description="Disordered" evidence="2">
    <location>
        <begin position="62"/>
        <end position="85"/>
    </location>
</feature>
<dbReference type="Pfam" id="PF01289">
    <property type="entry name" value="Thiol_cytolysin"/>
    <property type="match status" value="1"/>
</dbReference>
<dbReference type="Gene3D" id="3.40.30.40">
    <property type="entry name" value="Perfringolysin"/>
    <property type="match status" value="1"/>
</dbReference>
<dbReference type="SUPFAM" id="SSF56978">
    <property type="entry name" value="Perfringolysin"/>
    <property type="match status" value="1"/>
</dbReference>
<keyword evidence="1" id="KW-0175">Coiled coil</keyword>